<dbReference type="SUPFAM" id="SSF55166">
    <property type="entry name" value="Hedgehog/DD-peptidase"/>
    <property type="match status" value="1"/>
</dbReference>
<dbReference type="InterPro" id="IPR010275">
    <property type="entry name" value="MepK"/>
</dbReference>
<sequence>MAYFFHNLGRCFFMDIIDHNRRKWLSMGMAALGLSVLPGQVLATLTTPLPRILHFDNLHTGETIKAEFFDGHRYNKEELARLNHLFRDYRQNRVKTIDPKLFDQIYLLQMMLGVNKPVQLISGYRSLMTNNQLRKQSKGVAKQSYHTLGRAMDFHIEGIELSRIRKAALKMKAGGVGYYPNSNFIHIDTGPVRTW</sequence>
<comment type="pathway">
    <text evidence="2">Cell wall biogenesis; cell wall polysaccharide biosynthesis.</text>
</comment>
<evidence type="ECO:0000256" key="11">
    <source>
        <dbReference type="ARBA" id="ARBA00093666"/>
    </source>
</evidence>
<dbReference type="InterPro" id="IPR009045">
    <property type="entry name" value="Zn_M74/Hedgehog-like"/>
</dbReference>
<evidence type="ECO:0000256" key="6">
    <source>
        <dbReference type="ARBA" id="ARBA00022801"/>
    </source>
</evidence>
<keyword evidence="4" id="KW-0479">Metal-binding</keyword>
<gene>
    <name evidence="12" type="primary">ycbK</name>
    <name evidence="12" type="ordered locus">PAU_02768</name>
</gene>
<evidence type="ECO:0000256" key="3">
    <source>
        <dbReference type="ARBA" id="ARBA00022670"/>
    </source>
</evidence>
<evidence type="ECO:0000313" key="13">
    <source>
        <dbReference type="Proteomes" id="UP000002747"/>
    </source>
</evidence>
<evidence type="ECO:0000256" key="9">
    <source>
        <dbReference type="ARBA" id="ARBA00023316"/>
    </source>
</evidence>
<keyword evidence="3" id="KW-0645">Protease</keyword>
<dbReference type="EMBL" id="FM162591">
    <property type="protein sequence ID" value="CAQ84858.1"/>
    <property type="molecule type" value="Genomic_DNA"/>
</dbReference>
<dbReference type="PANTHER" id="PTHR37425">
    <property type="match status" value="1"/>
</dbReference>
<dbReference type="KEGG" id="pay:PAU_02768"/>
<keyword evidence="5" id="KW-0732">Signal</keyword>
<dbReference type="Gene3D" id="3.30.1380.10">
    <property type="match status" value="1"/>
</dbReference>
<keyword evidence="8" id="KW-0482">Metalloprotease</keyword>
<keyword evidence="7" id="KW-0862">Zinc</keyword>
<evidence type="ECO:0000256" key="2">
    <source>
        <dbReference type="ARBA" id="ARBA00004776"/>
    </source>
</evidence>
<dbReference type="GO" id="GO:0008237">
    <property type="term" value="F:metallopeptidase activity"/>
    <property type="evidence" value="ECO:0007669"/>
    <property type="project" value="UniProtKB-KW"/>
</dbReference>
<comment type="cofactor">
    <cofactor evidence="1">
        <name>Zn(2+)</name>
        <dbReference type="ChEBI" id="CHEBI:29105"/>
    </cofactor>
</comment>
<evidence type="ECO:0000256" key="5">
    <source>
        <dbReference type="ARBA" id="ARBA00022729"/>
    </source>
</evidence>
<dbReference type="PANTHER" id="PTHR37425:SF1">
    <property type="entry name" value="OUTER MEMBRANE PROTEIN"/>
    <property type="match status" value="1"/>
</dbReference>
<name>C7BQ83_PHOAA</name>
<dbReference type="GO" id="GO:0006508">
    <property type="term" value="P:proteolysis"/>
    <property type="evidence" value="ECO:0007669"/>
    <property type="project" value="UniProtKB-KW"/>
</dbReference>
<keyword evidence="9" id="KW-0961">Cell wall biogenesis/degradation</keyword>
<evidence type="ECO:0000256" key="1">
    <source>
        <dbReference type="ARBA" id="ARBA00001947"/>
    </source>
</evidence>
<dbReference type="STRING" id="291112.PAU_02768"/>
<dbReference type="Pfam" id="PF05951">
    <property type="entry name" value="Peptidase_M15_2"/>
    <property type="match status" value="1"/>
</dbReference>
<evidence type="ECO:0000256" key="4">
    <source>
        <dbReference type="ARBA" id="ARBA00022723"/>
    </source>
</evidence>
<dbReference type="Proteomes" id="UP000002747">
    <property type="component" value="Chromosome"/>
</dbReference>
<dbReference type="AlphaFoldDB" id="C7BQ83"/>
<evidence type="ECO:0000256" key="7">
    <source>
        <dbReference type="ARBA" id="ARBA00022833"/>
    </source>
</evidence>
<accession>C7BQ83</accession>
<keyword evidence="6" id="KW-0378">Hydrolase</keyword>
<comment type="similarity">
    <text evidence="10">Belongs to the peptidase M15 family.</text>
</comment>
<proteinExistence type="inferred from homology"/>
<reference evidence="12 13" key="1">
    <citation type="journal article" date="2009" name="BMC Genomics">
        <title>Comparative genomics of the emerging human pathogen Photorhabdus asymbiotica with the insect pathogen Photorhabdus luminescens.</title>
        <authorList>
            <person name="Wilkinson P."/>
            <person name="Waterfield N.R."/>
            <person name="Crossman L."/>
            <person name="Corton C."/>
            <person name="Sanchez-Contreras M."/>
            <person name="Vlisidou I."/>
            <person name="Barron A."/>
            <person name="Bignell A."/>
            <person name="Clark L."/>
            <person name="Ormond D."/>
            <person name="Mayho M."/>
            <person name="Bason N."/>
            <person name="Smith F."/>
            <person name="Simmonds M."/>
            <person name="Churcher C."/>
            <person name="Harris D."/>
            <person name="Thompson N.R."/>
            <person name="Quail M."/>
            <person name="Parkhill J."/>
            <person name="ffrench-Constant R.H."/>
        </authorList>
    </citation>
    <scope>NUCLEOTIDE SEQUENCE [LARGE SCALE GENOMIC DNA]</scope>
    <source>
        <strain evidence="13">ATCC 43949 / 3105-77</strain>
    </source>
</reference>
<evidence type="ECO:0000313" key="12">
    <source>
        <dbReference type="EMBL" id="CAQ84858.1"/>
    </source>
</evidence>
<evidence type="ECO:0000256" key="10">
    <source>
        <dbReference type="ARBA" id="ARBA00093448"/>
    </source>
</evidence>
<dbReference type="GO" id="GO:0071555">
    <property type="term" value="P:cell wall organization"/>
    <property type="evidence" value="ECO:0007669"/>
    <property type="project" value="UniProtKB-KW"/>
</dbReference>
<protein>
    <recommendedName>
        <fullName evidence="11">Murein endopeptidase K</fullName>
    </recommendedName>
</protein>
<organism evidence="12 13">
    <name type="scientific">Photorhabdus asymbiotica subsp. asymbiotica (strain ATCC 43949 / 3105-77)</name>
    <name type="common">Xenorhabdus luminescens (strain 2)</name>
    <dbReference type="NCBI Taxonomy" id="553480"/>
    <lineage>
        <taxon>Bacteria</taxon>
        <taxon>Pseudomonadati</taxon>
        <taxon>Pseudomonadota</taxon>
        <taxon>Gammaproteobacteria</taxon>
        <taxon>Enterobacterales</taxon>
        <taxon>Morganellaceae</taxon>
        <taxon>Photorhabdus</taxon>
    </lineage>
</organism>
<dbReference type="CDD" id="cd14844">
    <property type="entry name" value="Zn-DD-carboxypeptidase_like"/>
    <property type="match status" value="1"/>
</dbReference>
<evidence type="ECO:0000256" key="8">
    <source>
        <dbReference type="ARBA" id="ARBA00023049"/>
    </source>
</evidence>
<dbReference type="eggNOG" id="COG3108">
    <property type="taxonomic scope" value="Bacteria"/>
</dbReference>
<dbReference type="GO" id="GO:0046872">
    <property type="term" value="F:metal ion binding"/>
    <property type="evidence" value="ECO:0007669"/>
    <property type="project" value="UniProtKB-KW"/>
</dbReference>